<feature type="transmembrane region" description="Helical" evidence="1">
    <location>
        <begin position="162"/>
        <end position="179"/>
    </location>
</feature>
<feature type="transmembrane region" description="Helical" evidence="1">
    <location>
        <begin position="68"/>
        <end position="84"/>
    </location>
</feature>
<dbReference type="AlphaFoldDB" id="A0A1I0D5H9"/>
<dbReference type="InterPro" id="IPR007404">
    <property type="entry name" value="YdjM-like"/>
</dbReference>
<name>A0A1I0D5H9_9FIRM</name>
<organism evidence="2 3">
    <name type="scientific">Natronincola peptidivorans</name>
    <dbReference type="NCBI Taxonomy" id="426128"/>
    <lineage>
        <taxon>Bacteria</taxon>
        <taxon>Bacillati</taxon>
        <taxon>Bacillota</taxon>
        <taxon>Clostridia</taxon>
        <taxon>Peptostreptococcales</taxon>
        <taxon>Natronincolaceae</taxon>
        <taxon>Natronincola</taxon>
    </lineage>
</organism>
<keyword evidence="1" id="KW-0812">Transmembrane</keyword>
<keyword evidence="1" id="KW-1133">Transmembrane helix</keyword>
<dbReference type="EMBL" id="FOHU01000007">
    <property type="protein sequence ID" value="SET27405.1"/>
    <property type="molecule type" value="Genomic_DNA"/>
</dbReference>
<feature type="transmembrane region" description="Helical" evidence="1">
    <location>
        <begin position="229"/>
        <end position="245"/>
    </location>
</feature>
<feature type="transmembrane region" description="Helical" evidence="1">
    <location>
        <begin position="115"/>
        <end position="134"/>
    </location>
</feature>
<proteinExistence type="predicted"/>
<feature type="transmembrane region" description="Helical" evidence="1">
    <location>
        <begin position="185"/>
        <end position="209"/>
    </location>
</feature>
<evidence type="ECO:0000313" key="3">
    <source>
        <dbReference type="Proteomes" id="UP000199568"/>
    </source>
</evidence>
<dbReference type="STRING" id="426128.SAMN05660297_01871"/>
<dbReference type="PANTHER" id="PTHR35531">
    <property type="entry name" value="INNER MEMBRANE PROTEIN YBCI-RELATED"/>
    <property type="match status" value="1"/>
</dbReference>
<accession>A0A1I0D5H9</accession>
<dbReference type="Proteomes" id="UP000199568">
    <property type="component" value="Unassembled WGS sequence"/>
</dbReference>
<dbReference type="RefSeq" id="WP_090442743.1">
    <property type="nucleotide sequence ID" value="NZ_FOHU01000007.1"/>
</dbReference>
<evidence type="ECO:0000256" key="1">
    <source>
        <dbReference type="SAM" id="Phobius"/>
    </source>
</evidence>
<protein>
    <submittedName>
        <fullName evidence="2">Inner membrane protein</fullName>
    </submittedName>
</protein>
<dbReference type="Pfam" id="PF04307">
    <property type="entry name" value="YdjM"/>
    <property type="match status" value="1"/>
</dbReference>
<sequence length="248" mass="27412">MLARTHIALGLTTALFTATLIGTSYLKDRPDAITLLVIVIAALLPDLDMGTSALAGKFGVLKANHIQKIWLVVLILLAAITVVYLKETPIFYGVLFMLLLAAVFSKDFAKKGYYVLRNLVQGMIGVGFIGAGYYYQQPPLVGIGCILILLLLSKHRGLSHSIVFVAITYIVVKSISSYYDYMDYSLLFAVSILSHIIGDMLTKTGVMLFYPFSQKRIKFPYTIKTGGKLENIIFLAAFLIAFRLARLL</sequence>
<dbReference type="PANTHER" id="PTHR35531:SF1">
    <property type="entry name" value="INNER MEMBRANE PROTEIN YBCI-RELATED"/>
    <property type="match status" value="1"/>
</dbReference>
<gene>
    <name evidence="2" type="ORF">SAMN05660297_01871</name>
</gene>
<keyword evidence="1" id="KW-0472">Membrane</keyword>
<feature type="transmembrane region" description="Helical" evidence="1">
    <location>
        <begin position="7"/>
        <end position="26"/>
    </location>
</feature>
<keyword evidence="3" id="KW-1185">Reference proteome</keyword>
<feature type="transmembrane region" description="Helical" evidence="1">
    <location>
        <begin position="32"/>
        <end position="56"/>
    </location>
</feature>
<feature type="transmembrane region" description="Helical" evidence="1">
    <location>
        <begin position="90"/>
        <end position="108"/>
    </location>
</feature>
<reference evidence="2 3" key="1">
    <citation type="submission" date="2016-10" db="EMBL/GenBank/DDBJ databases">
        <authorList>
            <person name="de Groot N.N."/>
        </authorList>
    </citation>
    <scope>NUCLEOTIDE SEQUENCE [LARGE SCALE GENOMIC DNA]</scope>
    <source>
        <strain evidence="2 3">DSM 18979</strain>
    </source>
</reference>
<dbReference type="OrthoDB" id="5459053at2"/>
<evidence type="ECO:0000313" key="2">
    <source>
        <dbReference type="EMBL" id="SET27405.1"/>
    </source>
</evidence>